<proteinExistence type="predicted"/>
<organism evidence="1 2">
    <name type="scientific">Intestinibaculum porci</name>
    <dbReference type="NCBI Taxonomy" id="2487118"/>
    <lineage>
        <taxon>Bacteria</taxon>
        <taxon>Bacillati</taxon>
        <taxon>Bacillota</taxon>
        <taxon>Erysipelotrichia</taxon>
        <taxon>Erysipelotrichales</taxon>
        <taxon>Erysipelotrichaceae</taxon>
        <taxon>Intestinibaculum</taxon>
    </lineage>
</organism>
<protein>
    <recommendedName>
        <fullName evidence="3">Pentapeptide repeat-containing protein</fullName>
    </recommendedName>
</protein>
<name>A0A3G9J5C3_9FIRM</name>
<dbReference type="RefSeq" id="WP_157982988.1">
    <property type="nucleotide sequence ID" value="NZ_AP019309.1"/>
</dbReference>
<dbReference type="Proteomes" id="UP000268059">
    <property type="component" value="Chromosome"/>
</dbReference>
<evidence type="ECO:0008006" key="3">
    <source>
        <dbReference type="Google" id="ProtNLM"/>
    </source>
</evidence>
<evidence type="ECO:0000313" key="2">
    <source>
        <dbReference type="Proteomes" id="UP000268059"/>
    </source>
</evidence>
<dbReference type="Pfam" id="PF00805">
    <property type="entry name" value="Pentapeptide"/>
    <property type="match status" value="1"/>
</dbReference>
<dbReference type="OrthoDB" id="67652at2"/>
<keyword evidence="2" id="KW-1185">Reference proteome</keyword>
<sequence length="218" mass="25578">MGQTYRIDRLNLITYKCQPQKVVNEARCRYLAKSQLVKCNAQNKHFDYLNFRGSHFKKVDFSFAKISGCDFWGTSFNKCNFSNAYITDCVFMGCKFIDCKFDTAHMEYTTIVNTNISGCRNIVLGKFVEVLSQYPDFQHTSDLEEVLEALKDNTNIRKYKLLHLPGNKYNRLNIYLLQKKFSPEELPKLLWRISGKSNKNLTTYKKLELKLKAEKRMI</sequence>
<evidence type="ECO:0000313" key="1">
    <source>
        <dbReference type="EMBL" id="BBH26290.1"/>
    </source>
</evidence>
<dbReference type="InParanoid" id="A0A3G9J5C3"/>
<dbReference type="SUPFAM" id="SSF141571">
    <property type="entry name" value="Pentapeptide repeat-like"/>
    <property type="match status" value="1"/>
</dbReference>
<dbReference type="AlphaFoldDB" id="A0A3G9J5C3"/>
<dbReference type="Gene3D" id="2.160.20.80">
    <property type="entry name" value="E3 ubiquitin-protein ligase SopA"/>
    <property type="match status" value="1"/>
</dbReference>
<dbReference type="KEGG" id="ebm:SG0102_12240"/>
<accession>A0A3G9J5C3</accession>
<dbReference type="InterPro" id="IPR001646">
    <property type="entry name" value="5peptide_repeat"/>
</dbReference>
<gene>
    <name evidence="1" type="ORF">SG0102_12240</name>
</gene>
<dbReference type="EMBL" id="AP019309">
    <property type="protein sequence ID" value="BBH26290.1"/>
    <property type="molecule type" value="Genomic_DNA"/>
</dbReference>
<reference evidence="1 2" key="1">
    <citation type="submission" date="2018-11" db="EMBL/GenBank/DDBJ databases">
        <title>Novel Erysipelotrichaceae bacterium isolated from small intestine of a swine.</title>
        <authorList>
            <person name="Kim J.S."/>
            <person name="Choe H."/>
            <person name="Lee Y.R."/>
            <person name="Kim K.M."/>
            <person name="Park D.S."/>
        </authorList>
    </citation>
    <scope>NUCLEOTIDE SEQUENCE [LARGE SCALE GENOMIC DNA]</scope>
    <source>
        <strain evidence="1 2">SG0102</strain>
    </source>
</reference>